<dbReference type="PANTHER" id="PTHR14134:SF2">
    <property type="entry name" value="E3 UBIQUITIN-PROTEIN LIGASE RAD18"/>
    <property type="match status" value="1"/>
</dbReference>
<feature type="region of interest" description="Disordered" evidence="2">
    <location>
        <begin position="443"/>
        <end position="629"/>
    </location>
</feature>
<dbReference type="AlphaFoldDB" id="A0A194S5W7"/>
<organism evidence="4 5">
    <name type="scientific">Rhodotorula graminis (strain WP1)</name>
    <dbReference type="NCBI Taxonomy" id="578459"/>
    <lineage>
        <taxon>Eukaryota</taxon>
        <taxon>Fungi</taxon>
        <taxon>Dikarya</taxon>
        <taxon>Basidiomycota</taxon>
        <taxon>Pucciniomycotina</taxon>
        <taxon>Microbotryomycetes</taxon>
        <taxon>Sporidiobolales</taxon>
        <taxon>Sporidiobolaceae</taxon>
        <taxon>Rhodotorula</taxon>
    </lineage>
</organism>
<dbReference type="PANTHER" id="PTHR14134">
    <property type="entry name" value="E3 UBIQUITIN-PROTEIN LIGASE RAD18"/>
    <property type="match status" value="1"/>
</dbReference>
<evidence type="ECO:0000259" key="3">
    <source>
        <dbReference type="PROSITE" id="PS50089"/>
    </source>
</evidence>
<dbReference type="SUPFAM" id="SSF57850">
    <property type="entry name" value="RING/U-box"/>
    <property type="match status" value="1"/>
</dbReference>
<dbReference type="SMART" id="SM00504">
    <property type="entry name" value="Ubox"/>
    <property type="match status" value="1"/>
</dbReference>
<feature type="domain" description="RING-type" evidence="3">
    <location>
        <begin position="46"/>
        <end position="84"/>
    </location>
</feature>
<evidence type="ECO:0000256" key="1">
    <source>
        <dbReference type="PROSITE-ProRule" id="PRU00175"/>
    </source>
</evidence>
<dbReference type="GeneID" id="28977052"/>
<dbReference type="Proteomes" id="UP000053890">
    <property type="component" value="Unassembled WGS sequence"/>
</dbReference>
<dbReference type="STRING" id="578459.A0A194S5W7"/>
<accession>A0A194S5W7</accession>
<sequence length="629" mass="65309">MAPGRARKRAKGTTTTDTELSAAAHLDSASDYSQPSLASVDSTLRCPICTELFAAPVILTTCSHSFDSRCLREYLVGHKRCPSCLRECSEDNIRLNLALQATVAAAALLHLQSLAAPSSPSPAARPSPPSAARTPGSFVSGKRKASALTSSSSSPAVKSEPHEPAALVLVDDGSSDVEIIDEGTVPSSTARRAPSRKKARGAGGREARGARGGGPGKGKGRAKLEEADPTDPSLILECPLCGGSIKNALMALHVERCNGVPPPATATTSAAWGKLLGATGRSTGARDGDSDSSTSNVREGSKLDTTRPLPLASYARKSVQELNDMLKAYDLPTALPSSSSSRDTSTLSTDAKLALLVRRHRHFLVLWNANADLAPEDPAHKSAQGVRDELRRWERTQGAATSGAGAGGGGSAQGGMGEWSAKAHLKQYADDFRELVSQARASALAARQPRQEDESAQEQGDKMQVDEDEGARAQAAAEPAAASITTGASTAPGAGGAGAAAPRRTVRILSPPPRSSPSPAASPSPRPRTSSSSSPPPPIPLSHDFDSPTARPSTARLSRTASRSPSRSSSPFDAERPPRASQRNREEERMFAEMDAAREEAEARAAAAGGELEGGPKNEDEGEGARSMA</sequence>
<protein>
    <recommendedName>
        <fullName evidence="3">RING-type domain-containing protein</fullName>
    </recommendedName>
</protein>
<evidence type="ECO:0000313" key="5">
    <source>
        <dbReference type="Proteomes" id="UP000053890"/>
    </source>
</evidence>
<dbReference type="OMA" id="WNANADL"/>
<feature type="compositionally biased region" description="Basic and acidic residues" evidence="2">
    <location>
        <begin position="449"/>
        <end position="465"/>
    </location>
</feature>
<dbReference type="GO" id="GO:0003697">
    <property type="term" value="F:single-stranded DNA binding"/>
    <property type="evidence" value="ECO:0007669"/>
    <property type="project" value="InterPro"/>
</dbReference>
<name>A0A194S5W7_RHOGW</name>
<dbReference type="GO" id="GO:0008270">
    <property type="term" value="F:zinc ion binding"/>
    <property type="evidence" value="ECO:0007669"/>
    <property type="project" value="UniProtKB-KW"/>
</dbReference>
<dbReference type="InterPro" id="IPR039577">
    <property type="entry name" value="Rad18"/>
</dbReference>
<dbReference type="RefSeq" id="XP_018272026.1">
    <property type="nucleotide sequence ID" value="XM_018416604.1"/>
</dbReference>
<dbReference type="Pfam" id="PF13923">
    <property type="entry name" value="zf-C3HC4_2"/>
    <property type="match status" value="1"/>
</dbReference>
<dbReference type="InterPro" id="IPR013083">
    <property type="entry name" value="Znf_RING/FYVE/PHD"/>
</dbReference>
<dbReference type="GO" id="GO:0005634">
    <property type="term" value="C:nucleus"/>
    <property type="evidence" value="ECO:0007669"/>
    <property type="project" value="TreeGrafter"/>
</dbReference>
<dbReference type="GO" id="GO:0061630">
    <property type="term" value="F:ubiquitin protein ligase activity"/>
    <property type="evidence" value="ECO:0007669"/>
    <property type="project" value="InterPro"/>
</dbReference>
<feature type="region of interest" description="Disordered" evidence="2">
    <location>
        <begin position="278"/>
        <end position="309"/>
    </location>
</feature>
<feature type="compositionally biased region" description="Low complexity" evidence="2">
    <location>
        <begin position="549"/>
        <end position="571"/>
    </location>
</feature>
<dbReference type="SMART" id="SM00184">
    <property type="entry name" value="RING"/>
    <property type="match status" value="1"/>
</dbReference>
<keyword evidence="1" id="KW-0479">Metal-binding</keyword>
<dbReference type="GO" id="GO:0097505">
    <property type="term" value="C:Rad6-Rad18 complex"/>
    <property type="evidence" value="ECO:0007669"/>
    <property type="project" value="TreeGrafter"/>
</dbReference>
<dbReference type="Gene3D" id="3.30.40.10">
    <property type="entry name" value="Zinc/RING finger domain, C3HC4 (zinc finger)"/>
    <property type="match status" value="1"/>
</dbReference>
<dbReference type="GO" id="GO:0006513">
    <property type="term" value="P:protein monoubiquitination"/>
    <property type="evidence" value="ECO:0007669"/>
    <property type="project" value="InterPro"/>
</dbReference>
<dbReference type="PROSITE" id="PS50089">
    <property type="entry name" value="ZF_RING_2"/>
    <property type="match status" value="1"/>
</dbReference>
<dbReference type="OrthoDB" id="9049620at2759"/>
<evidence type="ECO:0000256" key="2">
    <source>
        <dbReference type="SAM" id="MobiDB-lite"/>
    </source>
</evidence>
<feature type="compositionally biased region" description="Pro residues" evidence="2">
    <location>
        <begin position="510"/>
        <end position="526"/>
    </location>
</feature>
<feature type="compositionally biased region" description="Pro residues" evidence="2">
    <location>
        <begin position="119"/>
        <end position="129"/>
    </location>
</feature>
<feature type="compositionally biased region" description="Gly residues" evidence="2">
    <location>
        <begin position="404"/>
        <end position="417"/>
    </location>
</feature>
<feature type="region of interest" description="Disordered" evidence="2">
    <location>
        <begin position="178"/>
        <end position="229"/>
    </location>
</feature>
<keyword evidence="5" id="KW-1185">Reference proteome</keyword>
<feature type="region of interest" description="Disordered" evidence="2">
    <location>
        <begin position="116"/>
        <end position="163"/>
    </location>
</feature>
<dbReference type="InterPro" id="IPR001841">
    <property type="entry name" value="Znf_RING"/>
</dbReference>
<dbReference type="GO" id="GO:0006301">
    <property type="term" value="P:DNA damage tolerance"/>
    <property type="evidence" value="ECO:0007669"/>
    <property type="project" value="InterPro"/>
</dbReference>
<dbReference type="EMBL" id="KQ474077">
    <property type="protein sequence ID" value="KPV75977.1"/>
    <property type="molecule type" value="Genomic_DNA"/>
</dbReference>
<feature type="region of interest" description="Disordered" evidence="2">
    <location>
        <begin position="375"/>
        <end position="417"/>
    </location>
</feature>
<feature type="compositionally biased region" description="Low complexity" evidence="2">
    <location>
        <begin position="472"/>
        <end position="492"/>
    </location>
</feature>
<reference evidence="4 5" key="1">
    <citation type="journal article" date="2015" name="Front. Microbiol.">
        <title>Genome sequence of the plant growth promoting endophytic yeast Rhodotorula graminis WP1.</title>
        <authorList>
            <person name="Firrincieli A."/>
            <person name="Otillar R."/>
            <person name="Salamov A."/>
            <person name="Schmutz J."/>
            <person name="Khan Z."/>
            <person name="Redman R.S."/>
            <person name="Fleck N.D."/>
            <person name="Lindquist E."/>
            <person name="Grigoriev I.V."/>
            <person name="Doty S.L."/>
        </authorList>
    </citation>
    <scope>NUCLEOTIDE SEQUENCE [LARGE SCALE GENOMIC DNA]</scope>
    <source>
        <strain evidence="4 5">WP1</strain>
    </source>
</reference>
<evidence type="ECO:0000313" key="4">
    <source>
        <dbReference type="EMBL" id="KPV75977.1"/>
    </source>
</evidence>
<feature type="compositionally biased region" description="Low complexity" evidence="2">
    <location>
        <begin position="146"/>
        <end position="158"/>
    </location>
</feature>
<feature type="compositionally biased region" description="Basic and acidic residues" evidence="2">
    <location>
        <begin position="573"/>
        <end position="603"/>
    </location>
</feature>
<keyword evidence="1" id="KW-0863">Zinc-finger</keyword>
<feature type="compositionally biased region" description="Basic and acidic residues" evidence="2">
    <location>
        <begin position="386"/>
        <end position="395"/>
    </location>
</feature>
<dbReference type="InterPro" id="IPR003613">
    <property type="entry name" value="Ubox_domain"/>
</dbReference>
<keyword evidence="1" id="KW-0862">Zinc</keyword>
<gene>
    <name evidence="4" type="ORF">RHOBADRAFT_52985</name>
</gene>
<proteinExistence type="predicted"/>